<proteinExistence type="predicted"/>
<gene>
    <name evidence="2" type="ORF">PHLGIDRAFT_196462</name>
</gene>
<organism evidence="2 3">
    <name type="scientific">Phlebiopsis gigantea (strain 11061_1 CR5-6)</name>
    <name type="common">White-rot fungus</name>
    <name type="synonym">Peniophora gigantea</name>
    <dbReference type="NCBI Taxonomy" id="745531"/>
    <lineage>
        <taxon>Eukaryota</taxon>
        <taxon>Fungi</taxon>
        <taxon>Dikarya</taxon>
        <taxon>Basidiomycota</taxon>
        <taxon>Agaricomycotina</taxon>
        <taxon>Agaricomycetes</taxon>
        <taxon>Polyporales</taxon>
        <taxon>Phanerochaetaceae</taxon>
        <taxon>Phlebiopsis</taxon>
    </lineage>
</organism>
<dbReference type="Proteomes" id="UP000053257">
    <property type="component" value="Unassembled WGS sequence"/>
</dbReference>
<evidence type="ECO:0000313" key="3">
    <source>
        <dbReference type="Proteomes" id="UP000053257"/>
    </source>
</evidence>
<keyword evidence="3" id="KW-1185">Reference proteome</keyword>
<feature type="region of interest" description="Disordered" evidence="1">
    <location>
        <begin position="1"/>
        <end position="20"/>
    </location>
</feature>
<evidence type="ECO:0000313" key="2">
    <source>
        <dbReference type="EMBL" id="KIP10756.1"/>
    </source>
</evidence>
<protein>
    <submittedName>
        <fullName evidence="2">Uncharacterized protein</fullName>
    </submittedName>
</protein>
<dbReference type="EMBL" id="KN840451">
    <property type="protein sequence ID" value="KIP10756.1"/>
    <property type="molecule type" value="Genomic_DNA"/>
</dbReference>
<sequence>MNSQDDVLRRDPRYDPRHSSASCRFSYSHLQVGTNGYVCDTSRQITLLTALSSGRYLQRTLISSSCNASVTHNNHQRTDRCHHPRRPALQQLQRDRILQRCARARLPGPLAAAVHRWLREGRLGLVQLRWIPHVRCRYPGQPLDVFEQHGWTV</sequence>
<accession>A0A0C3S4N2</accession>
<dbReference type="HOGENOM" id="CLU_1713961_0_0_1"/>
<feature type="compositionally biased region" description="Basic and acidic residues" evidence="1">
    <location>
        <begin position="1"/>
        <end position="18"/>
    </location>
</feature>
<name>A0A0C3S4N2_PHLG1</name>
<dbReference type="AlphaFoldDB" id="A0A0C3S4N2"/>
<reference evidence="2 3" key="1">
    <citation type="journal article" date="2014" name="PLoS Genet.">
        <title>Analysis of the Phlebiopsis gigantea genome, transcriptome and secretome provides insight into its pioneer colonization strategies of wood.</title>
        <authorList>
            <person name="Hori C."/>
            <person name="Ishida T."/>
            <person name="Igarashi K."/>
            <person name="Samejima M."/>
            <person name="Suzuki H."/>
            <person name="Master E."/>
            <person name="Ferreira P."/>
            <person name="Ruiz-Duenas F.J."/>
            <person name="Held B."/>
            <person name="Canessa P."/>
            <person name="Larrondo L.F."/>
            <person name="Schmoll M."/>
            <person name="Druzhinina I.S."/>
            <person name="Kubicek C.P."/>
            <person name="Gaskell J.A."/>
            <person name="Kersten P."/>
            <person name="St John F."/>
            <person name="Glasner J."/>
            <person name="Sabat G."/>
            <person name="Splinter BonDurant S."/>
            <person name="Syed K."/>
            <person name="Yadav J."/>
            <person name="Mgbeahuruike A.C."/>
            <person name="Kovalchuk A."/>
            <person name="Asiegbu F.O."/>
            <person name="Lackner G."/>
            <person name="Hoffmeister D."/>
            <person name="Rencoret J."/>
            <person name="Gutierrez A."/>
            <person name="Sun H."/>
            <person name="Lindquist E."/>
            <person name="Barry K."/>
            <person name="Riley R."/>
            <person name="Grigoriev I.V."/>
            <person name="Henrissat B."/>
            <person name="Kues U."/>
            <person name="Berka R.M."/>
            <person name="Martinez A.T."/>
            <person name="Covert S.F."/>
            <person name="Blanchette R.A."/>
            <person name="Cullen D."/>
        </authorList>
    </citation>
    <scope>NUCLEOTIDE SEQUENCE [LARGE SCALE GENOMIC DNA]</scope>
    <source>
        <strain evidence="2 3">11061_1 CR5-6</strain>
    </source>
</reference>
<evidence type="ECO:0000256" key="1">
    <source>
        <dbReference type="SAM" id="MobiDB-lite"/>
    </source>
</evidence>